<dbReference type="PANTHER" id="PTHR48005:SF95">
    <property type="entry name" value="PROTEIN KINASE DOMAIN-CONTAINING PROTEIN"/>
    <property type="match status" value="1"/>
</dbReference>
<keyword evidence="11" id="KW-1185">Reference proteome</keyword>
<proteinExistence type="predicted"/>
<dbReference type="EMBL" id="JACBKZ010000014">
    <property type="protein sequence ID" value="KAF5934494.1"/>
    <property type="molecule type" value="Genomic_DNA"/>
</dbReference>
<dbReference type="GO" id="GO:0004674">
    <property type="term" value="F:protein serine/threonine kinase activity"/>
    <property type="evidence" value="ECO:0007669"/>
    <property type="project" value="UniProtKB-KW"/>
</dbReference>
<dbReference type="GO" id="GO:0005524">
    <property type="term" value="F:ATP binding"/>
    <property type="evidence" value="ECO:0007669"/>
    <property type="project" value="UniProtKB-KW"/>
</dbReference>
<evidence type="ECO:0000259" key="9">
    <source>
        <dbReference type="Pfam" id="PF07714"/>
    </source>
</evidence>
<evidence type="ECO:0000256" key="7">
    <source>
        <dbReference type="ARBA" id="ARBA00047899"/>
    </source>
</evidence>
<dbReference type="AlphaFoldDB" id="A0A7J7G581"/>
<evidence type="ECO:0000256" key="4">
    <source>
        <dbReference type="ARBA" id="ARBA00022741"/>
    </source>
</evidence>
<keyword evidence="2" id="KW-0723">Serine/threonine-protein kinase</keyword>
<dbReference type="EC" id="2.7.11.1" evidence="1"/>
<reference evidence="11" key="1">
    <citation type="journal article" date="2020" name="Nat. Commun.">
        <title>Genome assembly of wild tea tree DASZ reveals pedigree and selection history of tea varieties.</title>
        <authorList>
            <person name="Zhang W."/>
            <person name="Zhang Y."/>
            <person name="Qiu H."/>
            <person name="Guo Y."/>
            <person name="Wan H."/>
            <person name="Zhang X."/>
            <person name="Scossa F."/>
            <person name="Alseekh S."/>
            <person name="Zhang Q."/>
            <person name="Wang P."/>
            <person name="Xu L."/>
            <person name="Schmidt M.H."/>
            <person name="Jia X."/>
            <person name="Li D."/>
            <person name="Zhu A."/>
            <person name="Guo F."/>
            <person name="Chen W."/>
            <person name="Ni D."/>
            <person name="Usadel B."/>
            <person name="Fernie A.R."/>
            <person name="Wen W."/>
        </authorList>
    </citation>
    <scope>NUCLEOTIDE SEQUENCE [LARGE SCALE GENOMIC DNA]</scope>
    <source>
        <strain evidence="11">cv. G240</strain>
    </source>
</reference>
<evidence type="ECO:0000256" key="2">
    <source>
        <dbReference type="ARBA" id="ARBA00022527"/>
    </source>
</evidence>
<comment type="caution">
    <text evidence="10">The sequence shown here is derived from an EMBL/GenBank/DDBJ whole genome shotgun (WGS) entry which is preliminary data.</text>
</comment>
<evidence type="ECO:0000256" key="6">
    <source>
        <dbReference type="ARBA" id="ARBA00022840"/>
    </source>
</evidence>
<dbReference type="SUPFAM" id="SSF56112">
    <property type="entry name" value="Protein kinase-like (PK-like)"/>
    <property type="match status" value="1"/>
</dbReference>
<dbReference type="InterPro" id="IPR011009">
    <property type="entry name" value="Kinase-like_dom_sf"/>
</dbReference>
<evidence type="ECO:0000313" key="10">
    <source>
        <dbReference type="EMBL" id="KAF5934494.1"/>
    </source>
</evidence>
<evidence type="ECO:0000313" key="11">
    <source>
        <dbReference type="Proteomes" id="UP000593564"/>
    </source>
</evidence>
<evidence type="ECO:0000256" key="1">
    <source>
        <dbReference type="ARBA" id="ARBA00012513"/>
    </source>
</evidence>
<evidence type="ECO:0000256" key="3">
    <source>
        <dbReference type="ARBA" id="ARBA00022679"/>
    </source>
</evidence>
<keyword evidence="4" id="KW-0547">Nucleotide-binding</keyword>
<organism evidence="10 11">
    <name type="scientific">Camellia sinensis</name>
    <name type="common">Tea plant</name>
    <name type="synonym">Thea sinensis</name>
    <dbReference type="NCBI Taxonomy" id="4442"/>
    <lineage>
        <taxon>Eukaryota</taxon>
        <taxon>Viridiplantae</taxon>
        <taxon>Streptophyta</taxon>
        <taxon>Embryophyta</taxon>
        <taxon>Tracheophyta</taxon>
        <taxon>Spermatophyta</taxon>
        <taxon>Magnoliopsida</taxon>
        <taxon>eudicotyledons</taxon>
        <taxon>Gunneridae</taxon>
        <taxon>Pentapetalae</taxon>
        <taxon>asterids</taxon>
        <taxon>Ericales</taxon>
        <taxon>Theaceae</taxon>
        <taxon>Camellia</taxon>
    </lineage>
</organism>
<name>A0A7J7G581_CAMSI</name>
<evidence type="ECO:0000256" key="5">
    <source>
        <dbReference type="ARBA" id="ARBA00022777"/>
    </source>
</evidence>
<dbReference type="Gene3D" id="3.30.200.20">
    <property type="entry name" value="Phosphorylase Kinase, domain 1"/>
    <property type="match status" value="1"/>
</dbReference>
<evidence type="ECO:0000256" key="8">
    <source>
        <dbReference type="ARBA" id="ARBA00048679"/>
    </source>
</evidence>
<gene>
    <name evidence="10" type="ORF">HYC85_030665</name>
</gene>
<dbReference type="InterPro" id="IPR051420">
    <property type="entry name" value="Ser_Thr_Kinases_DiverseReg"/>
</dbReference>
<accession>A0A7J7G581</accession>
<keyword evidence="6" id="KW-0067">ATP-binding</keyword>
<dbReference type="PANTHER" id="PTHR48005">
    <property type="entry name" value="LEUCINE RICH REPEAT KINASE 2"/>
    <property type="match status" value="1"/>
</dbReference>
<comment type="catalytic activity">
    <reaction evidence="8">
        <text>L-seryl-[protein] + ATP = O-phospho-L-seryl-[protein] + ADP + H(+)</text>
        <dbReference type="Rhea" id="RHEA:17989"/>
        <dbReference type="Rhea" id="RHEA-COMP:9863"/>
        <dbReference type="Rhea" id="RHEA-COMP:11604"/>
        <dbReference type="ChEBI" id="CHEBI:15378"/>
        <dbReference type="ChEBI" id="CHEBI:29999"/>
        <dbReference type="ChEBI" id="CHEBI:30616"/>
        <dbReference type="ChEBI" id="CHEBI:83421"/>
        <dbReference type="ChEBI" id="CHEBI:456216"/>
        <dbReference type="EC" id="2.7.11.1"/>
    </reaction>
</comment>
<dbReference type="Proteomes" id="UP000593564">
    <property type="component" value="Unassembled WGS sequence"/>
</dbReference>
<dbReference type="Pfam" id="PF07714">
    <property type="entry name" value="PK_Tyr_Ser-Thr"/>
    <property type="match status" value="1"/>
</dbReference>
<reference evidence="10 11" key="2">
    <citation type="submission" date="2020-07" db="EMBL/GenBank/DDBJ databases">
        <title>Genome assembly of wild tea tree DASZ reveals pedigree and selection history of tea varieties.</title>
        <authorList>
            <person name="Zhang W."/>
        </authorList>
    </citation>
    <scope>NUCLEOTIDE SEQUENCE [LARGE SCALE GENOMIC DNA]</scope>
    <source>
        <strain evidence="11">cv. G240</strain>
        <tissue evidence="10">Leaf</tissue>
    </source>
</reference>
<comment type="catalytic activity">
    <reaction evidence="7">
        <text>L-threonyl-[protein] + ATP = O-phospho-L-threonyl-[protein] + ADP + H(+)</text>
        <dbReference type="Rhea" id="RHEA:46608"/>
        <dbReference type="Rhea" id="RHEA-COMP:11060"/>
        <dbReference type="Rhea" id="RHEA-COMP:11605"/>
        <dbReference type="ChEBI" id="CHEBI:15378"/>
        <dbReference type="ChEBI" id="CHEBI:30013"/>
        <dbReference type="ChEBI" id="CHEBI:30616"/>
        <dbReference type="ChEBI" id="CHEBI:61977"/>
        <dbReference type="ChEBI" id="CHEBI:456216"/>
        <dbReference type="EC" id="2.7.11.1"/>
    </reaction>
</comment>
<protein>
    <recommendedName>
        <fullName evidence="1">non-specific serine/threonine protein kinase</fullName>
        <ecNumber evidence="1">2.7.11.1</ecNumber>
    </recommendedName>
</protein>
<feature type="domain" description="Serine-threonine/tyrosine-protein kinase catalytic" evidence="9">
    <location>
        <begin position="43"/>
        <end position="86"/>
    </location>
</feature>
<dbReference type="InterPro" id="IPR001245">
    <property type="entry name" value="Ser-Thr/Tyr_kinase_cat_dom"/>
</dbReference>
<keyword evidence="5" id="KW-0418">Kinase</keyword>
<sequence length="111" mass="12788">MRGMAYVDISYNELQGPIPMSNAFMNASIEALQGNKDLCGNVNIVAVKKLHPLSKRLDRKDFLNEVRALTEIKHQNIVKLFGFSSHALSTLKEIRNFLLIKKFVYRLWTKH</sequence>
<keyword evidence="3" id="KW-0808">Transferase</keyword>